<dbReference type="Pfam" id="PF09148">
    <property type="entry name" value="DUF1934"/>
    <property type="match status" value="1"/>
</dbReference>
<proteinExistence type="predicted"/>
<comment type="caution">
    <text evidence="1">The sequence shown here is derived from an EMBL/GenBank/DDBJ whole genome shotgun (WGS) entry which is preliminary data.</text>
</comment>
<organism evidence="1 2">
    <name type="scientific">Heliorestis acidaminivorans</name>
    <dbReference type="NCBI Taxonomy" id="553427"/>
    <lineage>
        <taxon>Bacteria</taxon>
        <taxon>Bacillati</taxon>
        <taxon>Bacillota</taxon>
        <taxon>Clostridia</taxon>
        <taxon>Eubacteriales</taxon>
        <taxon>Heliobacteriaceae</taxon>
        <taxon>Heliorestis</taxon>
    </lineage>
</organism>
<dbReference type="Gene3D" id="2.40.128.20">
    <property type="match status" value="1"/>
</dbReference>
<dbReference type="AlphaFoldDB" id="A0A6I0ET79"/>
<protein>
    <submittedName>
        <fullName evidence="1">DUF1934 domain-containing protein</fullName>
    </submittedName>
</protein>
<dbReference type="OrthoDB" id="1680906at2"/>
<dbReference type="Proteomes" id="UP000468766">
    <property type="component" value="Unassembled WGS sequence"/>
</dbReference>
<dbReference type="InterPro" id="IPR015231">
    <property type="entry name" value="DUF1934"/>
</dbReference>
<sequence length="144" mass="16108">MKKSVLVSVLGTQKNEFGEIDRIELLTPGTFFIRDGSYYIVYKETEITGMEGTTTTVKAEPHLVTLNRMGTQDLKQTFEEQVPNASLYVTPYGSMNLTVIPSKVQVSISDEGGIIDLAYELQVDQRKISDNTLTLQITVKEARK</sequence>
<accession>A0A6I0ET79</accession>
<gene>
    <name evidence="1" type="ORF">F9B85_04255</name>
</gene>
<keyword evidence="2" id="KW-1185">Reference proteome</keyword>
<dbReference type="RefSeq" id="WP_151618861.1">
    <property type="nucleotide sequence ID" value="NZ_WBXO01000002.1"/>
</dbReference>
<dbReference type="SUPFAM" id="SSF50814">
    <property type="entry name" value="Lipocalins"/>
    <property type="match status" value="1"/>
</dbReference>
<evidence type="ECO:0000313" key="1">
    <source>
        <dbReference type="EMBL" id="KAB2953835.1"/>
    </source>
</evidence>
<dbReference type="EMBL" id="WBXO01000002">
    <property type="protein sequence ID" value="KAB2953835.1"/>
    <property type="molecule type" value="Genomic_DNA"/>
</dbReference>
<dbReference type="InterPro" id="IPR012674">
    <property type="entry name" value="Calycin"/>
</dbReference>
<reference evidence="1 2" key="1">
    <citation type="submission" date="2019-10" db="EMBL/GenBank/DDBJ databases">
        <title>Whole-genome sequence of the extremophile Heliorestis acidaminivorans DSM 24790.</title>
        <authorList>
            <person name="Kyndt J.A."/>
            <person name="Meyer T.E."/>
        </authorList>
    </citation>
    <scope>NUCLEOTIDE SEQUENCE [LARGE SCALE GENOMIC DNA]</scope>
    <source>
        <strain evidence="1 2">DSM 24790</strain>
    </source>
</reference>
<evidence type="ECO:0000313" key="2">
    <source>
        <dbReference type="Proteomes" id="UP000468766"/>
    </source>
</evidence>
<name>A0A6I0ET79_9FIRM</name>